<name>A0ABQ9GDN2_9NEOP</name>
<dbReference type="InterPro" id="IPR032710">
    <property type="entry name" value="NTF2-like_dom_sf"/>
</dbReference>
<dbReference type="Gene3D" id="3.10.450.50">
    <property type="match status" value="1"/>
</dbReference>
<dbReference type="SUPFAM" id="SSF54427">
    <property type="entry name" value="NTF2-like"/>
    <property type="match status" value="1"/>
</dbReference>
<gene>
    <name evidence="2" type="ORF">PR048_029308</name>
</gene>
<proteinExistence type="predicted"/>
<comment type="caution">
    <text evidence="2">The sequence shown here is derived from an EMBL/GenBank/DDBJ whole genome shotgun (WGS) entry which is preliminary data.</text>
</comment>
<keyword evidence="3" id="KW-1185">Reference proteome</keyword>
<evidence type="ECO:0000259" key="1">
    <source>
        <dbReference type="Pfam" id="PF08332"/>
    </source>
</evidence>
<sequence length="103" mass="11304">MCLGCVRFVELRLLCPNKTCSQLSTNSYGSARKQEIIKMTEQLIEAINTGDYEAYTTDALPVHSTDLVAFRQGTKYGSASITSRFGETTLTGIPGRRLIYGAC</sequence>
<dbReference type="EMBL" id="JARBHB010000013">
    <property type="protein sequence ID" value="KAJ8870287.1"/>
    <property type="molecule type" value="Genomic_DNA"/>
</dbReference>
<protein>
    <recommendedName>
        <fullName evidence="1">Calcium/calmodulin-dependent protein kinase II association-domain domain-containing protein</fullName>
    </recommendedName>
</protein>
<organism evidence="2 3">
    <name type="scientific">Dryococelus australis</name>
    <dbReference type="NCBI Taxonomy" id="614101"/>
    <lineage>
        <taxon>Eukaryota</taxon>
        <taxon>Metazoa</taxon>
        <taxon>Ecdysozoa</taxon>
        <taxon>Arthropoda</taxon>
        <taxon>Hexapoda</taxon>
        <taxon>Insecta</taxon>
        <taxon>Pterygota</taxon>
        <taxon>Neoptera</taxon>
        <taxon>Polyneoptera</taxon>
        <taxon>Phasmatodea</taxon>
        <taxon>Verophasmatodea</taxon>
        <taxon>Anareolatae</taxon>
        <taxon>Phasmatidae</taxon>
        <taxon>Eurycanthinae</taxon>
        <taxon>Dryococelus</taxon>
    </lineage>
</organism>
<dbReference type="Pfam" id="PF08332">
    <property type="entry name" value="CaMKII_AD"/>
    <property type="match status" value="1"/>
</dbReference>
<dbReference type="InterPro" id="IPR013543">
    <property type="entry name" value="Ca/CaM-dep_prot_kinase-assoc"/>
</dbReference>
<feature type="domain" description="Calcium/calmodulin-dependent protein kinase II association-domain" evidence="1">
    <location>
        <begin position="32"/>
        <end position="57"/>
    </location>
</feature>
<evidence type="ECO:0000313" key="3">
    <source>
        <dbReference type="Proteomes" id="UP001159363"/>
    </source>
</evidence>
<reference evidence="2 3" key="1">
    <citation type="submission" date="2023-02" db="EMBL/GenBank/DDBJ databases">
        <title>LHISI_Scaffold_Assembly.</title>
        <authorList>
            <person name="Stuart O.P."/>
            <person name="Cleave R."/>
            <person name="Magrath M.J.L."/>
            <person name="Mikheyev A.S."/>
        </authorList>
    </citation>
    <scope>NUCLEOTIDE SEQUENCE [LARGE SCALE GENOMIC DNA]</scope>
    <source>
        <strain evidence="2">Daus_M_001</strain>
        <tissue evidence="2">Leg muscle</tissue>
    </source>
</reference>
<accession>A0ABQ9GDN2</accession>
<dbReference type="Proteomes" id="UP001159363">
    <property type="component" value="Chromosome 12"/>
</dbReference>
<evidence type="ECO:0000313" key="2">
    <source>
        <dbReference type="EMBL" id="KAJ8870287.1"/>
    </source>
</evidence>